<dbReference type="FunFam" id="3.10.20.870:FF:000002">
    <property type="entry name" value="Transducin family protein / WD-40 repeat family protein"/>
    <property type="match status" value="1"/>
</dbReference>
<dbReference type="Gramene" id="Mp8g18780.2">
    <property type="protein sequence ID" value="Mp8g18780.2.cds"/>
    <property type="gene ID" value="Mp8g18780"/>
</dbReference>
<dbReference type="Pfam" id="PF00400">
    <property type="entry name" value="WD40"/>
    <property type="match status" value="7"/>
</dbReference>
<keyword evidence="3 5" id="KW-0853">WD repeat</keyword>
<accession>A0A2R6W862</accession>
<dbReference type="EMBL" id="KZ772803">
    <property type="protein sequence ID" value="PTQ30030.1"/>
    <property type="molecule type" value="Genomic_DNA"/>
</dbReference>
<dbReference type="FunFam" id="1.25.10.10:FF:000250">
    <property type="entry name" value="Phospholipase A-2-activating protein isoform A"/>
    <property type="match status" value="1"/>
</dbReference>
<dbReference type="PROSITE" id="PS00678">
    <property type="entry name" value="WD_REPEATS_1"/>
    <property type="match status" value="1"/>
</dbReference>
<dbReference type="Gene3D" id="2.130.10.10">
    <property type="entry name" value="YVTN repeat-like/Quinoprotein amine dehydrogenase"/>
    <property type="match status" value="1"/>
</dbReference>
<feature type="domain" description="PFU" evidence="6">
    <location>
        <begin position="360"/>
        <end position="456"/>
    </location>
</feature>
<feature type="domain" description="PUL" evidence="7">
    <location>
        <begin position="492"/>
        <end position="763"/>
    </location>
</feature>
<evidence type="ECO:0000256" key="1">
    <source>
        <dbReference type="ARBA" id="ARBA00004496"/>
    </source>
</evidence>
<feature type="repeat" description="WD" evidence="5">
    <location>
        <begin position="14"/>
        <end position="44"/>
    </location>
</feature>
<dbReference type="InterPro" id="IPR011989">
    <property type="entry name" value="ARM-like"/>
</dbReference>
<dbReference type="PROSITE" id="PS51396">
    <property type="entry name" value="PUL"/>
    <property type="match status" value="1"/>
</dbReference>
<dbReference type="Gramene" id="Mp8g18780.3">
    <property type="protein sequence ID" value="Mp8g18780.3.cds"/>
    <property type="gene ID" value="Mp8g18780"/>
</dbReference>
<dbReference type="Gene3D" id="1.25.10.10">
    <property type="entry name" value="Leucine-rich Repeat Variant"/>
    <property type="match status" value="1"/>
</dbReference>
<dbReference type="PROSITE" id="PS50294">
    <property type="entry name" value="WD_REPEATS_REGION"/>
    <property type="match status" value="3"/>
</dbReference>
<dbReference type="GO" id="GO:0043130">
    <property type="term" value="F:ubiquitin binding"/>
    <property type="evidence" value="ECO:0000318"/>
    <property type="project" value="GO_Central"/>
</dbReference>
<dbReference type="Gramene" id="Mp8g18780.1">
    <property type="protein sequence ID" value="Mp8g18780.1.cds"/>
    <property type="gene ID" value="Mp8g18780"/>
</dbReference>
<dbReference type="InterPro" id="IPR015155">
    <property type="entry name" value="PFU"/>
</dbReference>
<evidence type="ECO:0000256" key="5">
    <source>
        <dbReference type="PROSITE-ProRule" id="PRU00221"/>
    </source>
</evidence>
<dbReference type="InterPro" id="IPR038122">
    <property type="entry name" value="PFU_sf"/>
</dbReference>
<dbReference type="CDD" id="cd00200">
    <property type="entry name" value="WD40"/>
    <property type="match status" value="1"/>
</dbReference>
<proteinExistence type="predicted"/>
<protein>
    <recommendedName>
        <fullName evidence="10">Phospholipase A-2-activating protein</fullName>
    </recommendedName>
</protein>
<keyword evidence="9" id="KW-1185">Reference proteome</keyword>
<feature type="repeat" description="WD" evidence="5">
    <location>
        <begin position="60"/>
        <end position="106"/>
    </location>
</feature>
<keyword evidence="2" id="KW-0963">Cytoplasm</keyword>
<dbReference type="Pfam" id="PF08324">
    <property type="entry name" value="PUL"/>
    <property type="match status" value="1"/>
</dbReference>
<evidence type="ECO:0000256" key="4">
    <source>
        <dbReference type="ARBA" id="ARBA00022737"/>
    </source>
</evidence>
<dbReference type="InterPro" id="IPR036322">
    <property type="entry name" value="WD40_repeat_dom_sf"/>
</dbReference>
<evidence type="ECO:0000256" key="3">
    <source>
        <dbReference type="ARBA" id="ARBA00022574"/>
    </source>
</evidence>
<dbReference type="PRINTS" id="PR00320">
    <property type="entry name" value="GPROTEINBRPT"/>
</dbReference>
<dbReference type="GO" id="GO:0005737">
    <property type="term" value="C:cytoplasm"/>
    <property type="evidence" value="ECO:0000318"/>
    <property type="project" value="GO_Central"/>
</dbReference>
<dbReference type="PANTHER" id="PTHR19849">
    <property type="entry name" value="PHOSPHOLIPASE A-2-ACTIVATING PROTEIN"/>
    <property type="match status" value="1"/>
</dbReference>
<name>A0A2R6W862_MARPO</name>
<dbReference type="OrthoDB" id="10265988at2759"/>
<sequence length="779" mass="84628">MTKDGPQYKLRCQLQGHEEDVRGVCICGDNAIATGSRDKSVRFWVAKDGEKGAYTLDKTLIGHTSFVGPVAWISPSEEFPAGGLVSGGMDTRVVVWNLETSSAVQDLRGHELQVTSVSVANNGDFLSASVDSTIRRWRKGQTLDVLKGHSGPVQAILSLPTGEVVSGSSDTTIKLWKGAECVSTFSGHSDTVRGLSLMPSVGILSASHDGTVRLWAYTGEQLLEMVGHTAIVYSVAAHSSGVVASGSEDRYAKVWKGGECVQSIPHPGCVWDVKFLSNGDLVTACSDGVARVWTTDSSRQAASEELEAYEAMLLAHESEKKTVGGVKVGDLPGLEALQQPGTKDGQTKIIREGDSGVAYSWNKNEYKWDKIGEVVDGPGDSLEKKTLHGVTYDYVFDVDIGDGEPTRKLPYNRGQNPYDVADKWLLNEDLPLAYRQQVVEFILQNTGQQTPQQFDSAYVDPYTGASAYVPQQPGWTAPRTNGSPQSSSFALKHVPKKGMLLFDTAQFEGIFKKLTEFNTAISGDEATKATALSEGELMRLQAVLSILKDTSHYHVTTFAEADFGLLSKVLLRWPVSNIFPGLDILRMLLLHPHAAEHYAKDSNMGEDVVIDALRRANTAPVSAANQLTSARVAVNTFRHSVLREWAKKHREEVLDLFAECYHSSNKNVRLALATLILNYSVLLVELKDEDGQTQAISGALEMAASTELEAEVRFRALVALGSIIHGGQVKNVVQDLDMKDIAVAAVQSSVTKLCEVGKDIEFLLKKDKHMPNSLGSSST</sequence>
<feature type="repeat" description="WD" evidence="5">
    <location>
        <begin position="107"/>
        <end position="137"/>
    </location>
</feature>
<feature type="repeat" description="WD" evidence="5">
    <location>
        <begin position="146"/>
        <end position="177"/>
    </location>
</feature>
<dbReference type="PROSITE" id="PS50082">
    <property type="entry name" value="WD_REPEATS_2"/>
    <property type="match status" value="6"/>
</dbReference>
<feature type="repeat" description="WD" evidence="5">
    <location>
        <begin position="185"/>
        <end position="225"/>
    </location>
</feature>
<dbReference type="InterPro" id="IPR015943">
    <property type="entry name" value="WD40/YVTN_repeat-like_dom_sf"/>
</dbReference>
<dbReference type="Proteomes" id="UP000244005">
    <property type="component" value="Unassembled WGS sequence"/>
</dbReference>
<evidence type="ECO:0008006" key="10">
    <source>
        <dbReference type="Google" id="ProtNLM"/>
    </source>
</evidence>
<dbReference type="PROSITE" id="PS51394">
    <property type="entry name" value="PFU"/>
    <property type="match status" value="1"/>
</dbReference>
<reference evidence="9" key="1">
    <citation type="journal article" date="2017" name="Cell">
        <title>Insights into land plant evolution garnered from the Marchantia polymorpha genome.</title>
        <authorList>
            <person name="Bowman J.L."/>
            <person name="Kohchi T."/>
            <person name="Yamato K.T."/>
            <person name="Jenkins J."/>
            <person name="Shu S."/>
            <person name="Ishizaki K."/>
            <person name="Yamaoka S."/>
            <person name="Nishihama R."/>
            <person name="Nakamura Y."/>
            <person name="Berger F."/>
            <person name="Adam C."/>
            <person name="Aki S.S."/>
            <person name="Althoff F."/>
            <person name="Araki T."/>
            <person name="Arteaga-Vazquez M.A."/>
            <person name="Balasubrmanian S."/>
            <person name="Barry K."/>
            <person name="Bauer D."/>
            <person name="Boehm C.R."/>
            <person name="Briginshaw L."/>
            <person name="Caballero-Perez J."/>
            <person name="Catarino B."/>
            <person name="Chen F."/>
            <person name="Chiyoda S."/>
            <person name="Chovatia M."/>
            <person name="Davies K.M."/>
            <person name="Delmans M."/>
            <person name="Demura T."/>
            <person name="Dierschke T."/>
            <person name="Dolan L."/>
            <person name="Dorantes-Acosta A.E."/>
            <person name="Eklund D.M."/>
            <person name="Florent S.N."/>
            <person name="Flores-Sandoval E."/>
            <person name="Fujiyama A."/>
            <person name="Fukuzawa H."/>
            <person name="Galik B."/>
            <person name="Grimanelli D."/>
            <person name="Grimwood J."/>
            <person name="Grossniklaus U."/>
            <person name="Hamada T."/>
            <person name="Haseloff J."/>
            <person name="Hetherington A.J."/>
            <person name="Higo A."/>
            <person name="Hirakawa Y."/>
            <person name="Hundley H.N."/>
            <person name="Ikeda Y."/>
            <person name="Inoue K."/>
            <person name="Inoue S.I."/>
            <person name="Ishida S."/>
            <person name="Jia Q."/>
            <person name="Kakita M."/>
            <person name="Kanazawa T."/>
            <person name="Kawai Y."/>
            <person name="Kawashima T."/>
            <person name="Kennedy M."/>
            <person name="Kinose K."/>
            <person name="Kinoshita T."/>
            <person name="Kohara Y."/>
            <person name="Koide E."/>
            <person name="Komatsu K."/>
            <person name="Kopischke S."/>
            <person name="Kubo M."/>
            <person name="Kyozuka J."/>
            <person name="Lagercrantz U."/>
            <person name="Lin S.S."/>
            <person name="Lindquist E."/>
            <person name="Lipzen A.M."/>
            <person name="Lu C.W."/>
            <person name="De Luna E."/>
            <person name="Martienssen R.A."/>
            <person name="Minamino N."/>
            <person name="Mizutani M."/>
            <person name="Mizutani M."/>
            <person name="Mochizuki N."/>
            <person name="Monte I."/>
            <person name="Mosher R."/>
            <person name="Nagasaki H."/>
            <person name="Nakagami H."/>
            <person name="Naramoto S."/>
            <person name="Nishitani K."/>
            <person name="Ohtani M."/>
            <person name="Okamoto T."/>
            <person name="Okumura M."/>
            <person name="Phillips J."/>
            <person name="Pollak B."/>
            <person name="Reinders A."/>
            <person name="Rovekamp M."/>
            <person name="Sano R."/>
            <person name="Sawa S."/>
            <person name="Schmid M.W."/>
            <person name="Shirakawa M."/>
            <person name="Solano R."/>
            <person name="Spunde A."/>
            <person name="Suetsugu N."/>
            <person name="Sugano S."/>
            <person name="Sugiyama A."/>
            <person name="Sun R."/>
            <person name="Suzuki Y."/>
            <person name="Takenaka M."/>
            <person name="Takezawa D."/>
            <person name="Tomogane H."/>
            <person name="Tsuzuki M."/>
            <person name="Ueda T."/>
            <person name="Umeda M."/>
            <person name="Ward J.M."/>
            <person name="Watanabe Y."/>
            <person name="Yazaki K."/>
            <person name="Yokoyama R."/>
            <person name="Yoshitake Y."/>
            <person name="Yotsui I."/>
            <person name="Zachgo S."/>
            <person name="Schmutz J."/>
        </authorList>
    </citation>
    <scope>NUCLEOTIDE SEQUENCE [LARGE SCALE GENOMIC DNA]</scope>
    <source>
        <strain evidence="9">Tak-1</strain>
    </source>
</reference>
<evidence type="ECO:0000313" key="9">
    <source>
        <dbReference type="Proteomes" id="UP000244005"/>
    </source>
</evidence>
<dbReference type="FunFam" id="2.130.10.10:FF:000236">
    <property type="entry name" value="Polyubiquitin binding protein (Doa1/Ufd3)"/>
    <property type="match status" value="1"/>
</dbReference>
<dbReference type="Gene3D" id="3.10.20.870">
    <property type="entry name" value="PFU (PLAA family ubiquitin binding), C-terminal domain"/>
    <property type="match status" value="1"/>
</dbReference>
<evidence type="ECO:0000256" key="2">
    <source>
        <dbReference type="ARBA" id="ARBA00022490"/>
    </source>
</evidence>
<dbReference type="OMA" id="DKCIYYW"/>
<keyword evidence="4" id="KW-0677">Repeat</keyword>
<dbReference type="SUPFAM" id="SSF50978">
    <property type="entry name" value="WD40 repeat-like"/>
    <property type="match status" value="1"/>
</dbReference>
<dbReference type="InterPro" id="IPR013535">
    <property type="entry name" value="PUL_dom"/>
</dbReference>
<dbReference type="EMBL" id="KZ772803">
    <property type="protein sequence ID" value="PTQ30029.1"/>
    <property type="molecule type" value="Genomic_DNA"/>
</dbReference>
<dbReference type="GO" id="GO:0043161">
    <property type="term" value="P:proteasome-mediated ubiquitin-dependent protein catabolic process"/>
    <property type="evidence" value="ECO:0000318"/>
    <property type="project" value="GO_Central"/>
</dbReference>
<dbReference type="AlphaFoldDB" id="A0A2R6W862"/>
<reference evidence="8" key="2">
    <citation type="submission" date="2017-12" db="EMBL/GenBank/DDBJ databases">
        <title>WGS assembly of Marchantia polymorpha.</title>
        <authorList>
            <person name="Bowman J.L."/>
            <person name="Kohchi T."/>
            <person name="Yamato K.T."/>
            <person name="Jenkins J."/>
            <person name="Shu S."/>
            <person name="Ishizaki K."/>
            <person name="Yamaoka S."/>
            <person name="Nishihama R."/>
            <person name="Nakamura Y."/>
            <person name="Berger F."/>
            <person name="Adam C."/>
            <person name="Aki S.S."/>
            <person name="Althoff F."/>
            <person name="Araki T."/>
            <person name="Arteaga-Vazquez M.A."/>
            <person name="Balasubrmanian S."/>
            <person name="Bauer D."/>
            <person name="Boehm C.R."/>
            <person name="Briginshaw L."/>
            <person name="Caballero-Perez J."/>
            <person name="Catarino B."/>
            <person name="Chen F."/>
            <person name="Chiyoda S."/>
            <person name="Chovatia M."/>
            <person name="Davies K.M."/>
            <person name="Delmans M."/>
            <person name="Demura T."/>
            <person name="Dierschke T."/>
            <person name="Dolan L."/>
            <person name="Dorantes-Acosta A.E."/>
            <person name="Eklund D.M."/>
            <person name="Florent S.N."/>
            <person name="Flores-Sandoval E."/>
            <person name="Fujiyama A."/>
            <person name="Fukuzawa H."/>
            <person name="Galik B."/>
            <person name="Grimanelli D."/>
            <person name="Grimwood J."/>
            <person name="Grossniklaus U."/>
            <person name="Hamada T."/>
            <person name="Haseloff J."/>
            <person name="Hetherington A.J."/>
            <person name="Higo A."/>
            <person name="Hirakawa Y."/>
            <person name="Hundley H.N."/>
            <person name="Ikeda Y."/>
            <person name="Inoue K."/>
            <person name="Inoue S."/>
            <person name="Ishida S."/>
            <person name="Jia Q."/>
            <person name="Kakita M."/>
            <person name="Kanazawa T."/>
            <person name="Kawai Y."/>
            <person name="Kawashima T."/>
            <person name="Kennedy M."/>
            <person name="Kinose K."/>
            <person name="Kinoshita T."/>
            <person name="Kohara Y."/>
            <person name="Koide E."/>
            <person name="Komatsu K."/>
            <person name="Kopischke S."/>
            <person name="Kubo M."/>
            <person name="Kyozuka J."/>
            <person name="Lagercrantz U."/>
            <person name="Lin S.S."/>
            <person name="Lindquist E."/>
            <person name="Lipzen A.M."/>
            <person name="Lu C."/>
            <person name="Luna E.D."/>
            <person name="Martienssen R.A."/>
            <person name="Minamino N."/>
            <person name="Mizutani M."/>
            <person name="Mizutani M."/>
            <person name="Mochizuki N."/>
            <person name="Monte I."/>
            <person name="Mosher R."/>
            <person name="Nagasaki H."/>
            <person name="Nakagami H."/>
            <person name="Naramoto S."/>
            <person name="Nishitani K."/>
            <person name="Ohtani M."/>
            <person name="Okamoto T."/>
            <person name="Okumura M."/>
            <person name="Phillips J."/>
            <person name="Pollak B."/>
            <person name="Reinders A."/>
            <person name="Roevekamp M."/>
            <person name="Sano R."/>
            <person name="Sawa S."/>
            <person name="Schmid M.W."/>
            <person name="Shirakawa M."/>
            <person name="Solano R."/>
            <person name="Spunde A."/>
            <person name="Suetsugu N."/>
            <person name="Sugano S."/>
            <person name="Sugiyama A."/>
            <person name="Sun R."/>
            <person name="Suzuki Y."/>
            <person name="Takenaka M."/>
            <person name="Takezawa D."/>
            <person name="Tomogane H."/>
            <person name="Tsuzuki M."/>
            <person name="Ueda T."/>
            <person name="Umeda M."/>
            <person name="Ward J.M."/>
            <person name="Watanabe Y."/>
            <person name="Yazaki K."/>
            <person name="Yokoyama R."/>
            <person name="Yoshitake Y."/>
            <person name="Yotsui I."/>
            <person name="Zachgo S."/>
            <person name="Schmutz J."/>
        </authorList>
    </citation>
    <scope>NUCLEOTIDE SEQUENCE [LARGE SCALE GENOMIC DNA]</scope>
    <source>
        <strain evidence="8">Tak-1</strain>
    </source>
</reference>
<organism evidence="8 9">
    <name type="scientific">Marchantia polymorpha</name>
    <name type="common">Common liverwort</name>
    <name type="synonym">Marchantia aquatica</name>
    <dbReference type="NCBI Taxonomy" id="3197"/>
    <lineage>
        <taxon>Eukaryota</taxon>
        <taxon>Viridiplantae</taxon>
        <taxon>Streptophyta</taxon>
        <taxon>Embryophyta</taxon>
        <taxon>Marchantiophyta</taxon>
        <taxon>Marchantiopsida</taxon>
        <taxon>Marchantiidae</taxon>
        <taxon>Marchantiales</taxon>
        <taxon>Marchantiaceae</taxon>
        <taxon>Marchantia</taxon>
    </lineage>
</organism>
<dbReference type="GO" id="GO:0005634">
    <property type="term" value="C:nucleus"/>
    <property type="evidence" value="ECO:0000318"/>
    <property type="project" value="GO_Central"/>
</dbReference>
<comment type="subcellular location">
    <subcellularLocation>
        <location evidence="1">Cytoplasm</location>
    </subcellularLocation>
</comment>
<gene>
    <name evidence="8" type="ORF">MARPO_0131s0025</name>
</gene>
<evidence type="ECO:0000259" key="6">
    <source>
        <dbReference type="PROSITE" id="PS51394"/>
    </source>
</evidence>
<dbReference type="SMART" id="SM00320">
    <property type="entry name" value="WD40"/>
    <property type="match status" value="7"/>
</dbReference>
<dbReference type="PANTHER" id="PTHR19849:SF0">
    <property type="entry name" value="PHOSPHOLIPASE A-2-ACTIVATING PROTEIN"/>
    <property type="match status" value="1"/>
</dbReference>
<dbReference type="InterPro" id="IPR001680">
    <property type="entry name" value="WD40_rpt"/>
</dbReference>
<dbReference type="Pfam" id="PF09070">
    <property type="entry name" value="PFU"/>
    <property type="match status" value="1"/>
</dbReference>
<evidence type="ECO:0000259" key="7">
    <source>
        <dbReference type="PROSITE" id="PS51396"/>
    </source>
</evidence>
<dbReference type="GO" id="GO:0010992">
    <property type="term" value="P:ubiquitin recycling"/>
    <property type="evidence" value="ECO:0000318"/>
    <property type="project" value="GO_Central"/>
</dbReference>
<dbReference type="InterPro" id="IPR019775">
    <property type="entry name" value="WD40_repeat_CS"/>
</dbReference>
<dbReference type="InterPro" id="IPR020472">
    <property type="entry name" value="WD40_PAC1"/>
</dbReference>
<evidence type="ECO:0000313" key="8">
    <source>
        <dbReference type="EMBL" id="PTQ30029.1"/>
    </source>
</evidence>
<feature type="repeat" description="WD" evidence="5">
    <location>
        <begin position="225"/>
        <end position="256"/>
    </location>
</feature>
<dbReference type="EMBL" id="KZ772803">
    <property type="protein sequence ID" value="PTQ30028.1"/>
    <property type="molecule type" value="Genomic_DNA"/>
</dbReference>